<evidence type="ECO:0000256" key="3">
    <source>
        <dbReference type="ARBA" id="ARBA00022729"/>
    </source>
</evidence>
<feature type="compositionally biased region" description="Acidic residues" evidence="5">
    <location>
        <begin position="92"/>
        <end position="105"/>
    </location>
</feature>
<organism evidence="6 7">
    <name type="scientific">Corynebacterium glucuronolyticum ATCC 51866</name>
    <dbReference type="NCBI Taxonomy" id="548478"/>
    <lineage>
        <taxon>Bacteria</taxon>
        <taxon>Bacillati</taxon>
        <taxon>Actinomycetota</taxon>
        <taxon>Actinomycetes</taxon>
        <taxon>Mycobacteriales</taxon>
        <taxon>Corynebacteriaceae</taxon>
        <taxon>Corynebacterium</taxon>
    </lineage>
</organism>
<feature type="non-terminal residue" evidence="6">
    <location>
        <position position="119"/>
    </location>
</feature>
<gene>
    <name evidence="6" type="ORF">HMPREF0293_2020</name>
</gene>
<proteinExistence type="predicted"/>
<evidence type="ECO:0008006" key="8">
    <source>
        <dbReference type="Google" id="ProtNLM"/>
    </source>
</evidence>
<dbReference type="InterPro" id="IPR053180">
    <property type="entry name" value="Ca-binding_acidic-repeat"/>
</dbReference>
<dbReference type="InterPro" id="IPR059100">
    <property type="entry name" value="TSP3_bac"/>
</dbReference>
<keyword evidence="2" id="KW-0964">Secreted</keyword>
<accession>A0ABM9XMU8</accession>
<feature type="compositionally biased region" description="Acidic residues" evidence="5">
    <location>
        <begin position="56"/>
        <end position="66"/>
    </location>
</feature>
<dbReference type="EMBL" id="ACHF01000102">
    <property type="protein sequence ID" value="EEI62493.1"/>
    <property type="molecule type" value="Genomic_DNA"/>
</dbReference>
<dbReference type="Pfam" id="PF18884">
    <property type="entry name" value="TSP3_bac"/>
    <property type="match status" value="3"/>
</dbReference>
<evidence type="ECO:0000313" key="7">
    <source>
        <dbReference type="Proteomes" id="UP000006237"/>
    </source>
</evidence>
<dbReference type="PANTHER" id="PTHR37467">
    <property type="entry name" value="EXPORTED CALCIUM-BINDING GLYCOPROTEIN-RELATED"/>
    <property type="match status" value="1"/>
</dbReference>
<evidence type="ECO:0000256" key="4">
    <source>
        <dbReference type="ARBA" id="ARBA00022837"/>
    </source>
</evidence>
<name>A0ABM9XMU8_9CORY</name>
<keyword evidence="7" id="KW-1185">Reference proteome</keyword>
<evidence type="ECO:0000313" key="6">
    <source>
        <dbReference type="EMBL" id="EEI62493.1"/>
    </source>
</evidence>
<sequence length="119" mass="12332">DDGKEVEKGTNPVDPSDDKGTPGPKPGDDGSADPDNDGLTNDQEKELGTDPYNPDSDGDGINDGDEVNGAKSKFPGKYNPNGKPGNTNPLDPDTDDDGINDGDELDPNKAGHVVTDPND</sequence>
<comment type="caution">
    <text evidence="6">The sequence shown here is derived from an EMBL/GenBank/DDBJ whole genome shotgun (WGS) entry which is preliminary data.</text>
</comment>
<keyword evidence="3" id="KW-0732">Signal</keyword>
<evidence type="ECO:0000256" key="5">
    <source>
        <dbReference type="SAM" id="MobiDB-lite"/>
    </source>
</evidence>
<keyword evidence="4" id="KW-0106">Calcium</keyword>
<reference evidence="6 7" key="1">
    <citation type="submission" date="2009-01" db="EMBL/GenBank/DDBJ databases">
        <authorList>
            <person name="Qin X."/>
            <person name="Bachman B."/>
            <person name="Battles P."/>
            <person name="Bell A."/>
            <person name="Bess C."/>
            <person name="Bickham C."/>
            <person name="Chaboub L."/>
            <person name="Chen D."/>
            <person name="Coyle M."/>
            <person name="Deiros D.R."/>
            <person name="Dinh H."/>
            <person name="Forbes L."/>
            <person name="Fowler G."/>
            <person name="Francisco L."/>
            <person name="Fu Q."/>
            <person name="Gubbala S."/>
            <person name="Hale W."/>
            <person name="Han Y."/>
            <person name="Hemphill L."/>
            <person name="Highlander S.K."/>
            <person name="Hirani K."/>
            <person name="Hogues M."/>
            <person name="Jackson L."/>
            <person name="Jakkamsetti A."/>
            <person name="Javaid M."/>
            <person name="Jiang H."/>
            <person name="Korchina V."/>
            <person name="Kovar C."/>
            <person name="Lara F."/>
            <person name="Lee S."/>
            <person name="Mata R."/>
            <person name="Mathew T."/>
            <person name="Moen C."/>
            <person name="Morales K."/>
            <person name="Munidasa M."/>
            <person name="Nazareth L."/>
            <person name="Ngo R."/>
            <person name="Nguyen L."/>
            <person name="Okwuonu G."/>
            <person name="Ongeri F."/>
            <person name="Patil S."/>
            <person name="Petrosino J."/>
            <person name="Pham C."/>
            <person name="Pham P."/>
            <person name="Pu L.-L."/>
            <person name="Puazo M."/>
            <person name="Raj R."/>
            <person name="Reid J."/>
            <person name="Rouhana J."/>
            <person name="Saada N."/>
            <person name="Shang Y."/>
            <person name="Simmons D."/>
            <person name="Thornton R."/>
            <person name="Warren J."/>
            <person name="Weissenberger G."/>
            <person name="Zhang J."/>
            <person name="Zhang L."/>
            <person name="Zhou C."/>
            <person name="Zhu D."/>
            <person name="Muzny D."/>
            <person name="Worley K."/>
            <person name="Gibbs R."/>
        </authorList>
    </citation>
    <scope>NUCLEOTIDE SEQUENCE [LARGE SCALE GENOMIC DNA]</scope>
    <source>
        <strain evidence="6 7">ATCC 51866</strain>
    </source>
</reference>
<evidence type="ECO:0000256" key="1">
    <source>
        <dbReference type="ARBA" id="ARBA00004613"/>
    </source>
</evidence>
<dbReference type="Proteomes" id="UP000006237">
    <property type="component" value="Unassembled WGS sequence"/>
</dbReference>
<comment type="subcellular location">
    <subcellularLocation>
        <location evidence="1">Secreted</location>
    </subcellularLocation>
</comment>
<feature type="region of interest" description="Disordered" evidence="5">
    <location>
        <begin position="1"/>
        <end position="119"/>
    </location>
</feature>
<dbReference type="RefSeq" id="WP_005396367.1">
    <property type="nucleotide sequence ID" value="NZ_GG667056.1"/>
</dbReference>
<protein>
    <recommendedName>
        <fullName evidence="8">Thrombospondin type 3 repeat protein</fullName>
    </recommendedName>
</protein>
<feature type="non-terminal residue" evidence="6">
    <location>
        <position position="1"/>
    </location>
</feature>
<dbReference type="PANTHER" id="PTHR37467:SF1">
    <property type="entry name" value="EXPORTED CALCIUM-BINDING GLYCOPROTEIN"/>
    <property type="match status" value="1"/>
</dbReference>
<evidence type="ECO:0000256" key="2">
    <source>
        <dbReference type="ARBA" id="ARBA00022525"/>
    </source>
</evidence>